<keyword evidence="1" id="KW-0472">Membrane</keyword>
<evidence type="ECO:0000259" key="2">
    <source>
        <dbReference type="Pfam" id="PF14317"/>
    </source>
</evidence>
<accession>A0A7W7QF14</accession>
<dbReference type="AlphaFoldDB" id="A0A7W7QF14"/>
<feature type="domain" description="YcxB-like C-terminal" evidence="2">
    <location>
        <begin position="114"/>
        <end position="167"/>
    </location>
</feature>
<keyword evidence="1" id="KW-1133">Transmembrane helix</keyword>
<feature type="transmembrane region" description="Helical" evidence="1">
    <location>
        <begin position="44"/>
        <end position="62"/>
    </location>
</feature>
<name>A0A7W7QF14_9PSEU</name>
<organism evidence="3 4">
    <name type="scientific">Actinophytocola algeriensis</name>
    <dbReference type="NCBI Taxonomy" id="1768010"/>
    <lineage>
        <taxon>Bacteria</taxon>
        <taxon>Bacillati</taxon>
        <taxon>Actinomycetota</taxon>
        <taxon>Actinomycetes</taxon>
        <taxon>Pseudonocardiales</taxon>
        <taxon>Pseudonocardiaceae</taxon>
    </lineage>
</organism>
<protein>
    <recommendedName>
        <fullName evidence="2">YcxB-like C-terminal domain-containing protein</fullName>
    </recommendedName>
</protein>
<dbReference type="EMBL" id="JACHJQ010000013">
    <property type="protein sequence ID" value="MBB4912400.1"/>
    <property type="molecule type" value="Genomic_DNA"/>
</dbReference>
<feature type="transmembrane region" description="Helical" evidence="1">
    <location>
        <begin position="68"/>
        <end position="86"/>
    </location>
</feature>
<reference evidence="3 4" key="1">
    <citation type="submission" date="2020-08" db="EMBL/GenBank/DDBJ databases">
        <title>Genomic Encyclopedia of Type Strains, Phase III (KMG-III): the genomes of soil and plant-associated and newly described type strains.</title>
        <authorList>
            <person name="Whitman W."/>
        </authorList>
    </citation>
    <scope>NUCLEOTIDE SEQUENCE [LARGE SCALE GENOMIC DNA]</scope>
    <source>
        <strain evidence="3 4">CECT 8960</strain>
    </source>
</reference>
<dbReference type="Pfam" id="PF14317">
    <property type="entry name" value="YcxB"/>
    <property type="match status" value="1"/>
</dbReference>
<dbReference type="Proteomes" id="UP000520767">
    <property type="component" value="Unassembled WGS sequence"/>
</dbReference>
<keyword evidence="4" id="KW-1185">Reference proteome</keyword>
<evidence type="ECO:0000256" key="1">
    <source>
        <dbReference type="SAM" id="Phobius"/>
    </source>
</evidence>
<keyword evidence="1" id="KW-0812">Transmembrane</keyword>
<sequence length="177" mass="19773">MPDSLPIERLTRKDDTRMALELKWDPAPSDWNDALRAIYPIYRWAPWFAMALAALSAVLLFAGQPIPGGFGLICAAIIVALPVMGVRTQFRRNPVAAATVTATVDSQSFRMMTIDGTAYTDLRWQTIDGWVETKHNFVLRTGESALFPVPGRAFGTQEDLDGFRDMLTERLGEPSRR</sequence>
<dbReference type="RefSeq" id="WP_184816392.1">
    <property type="nucleotide sequence ID" value="NZ_JACHJQ010000013.1"/>
</dbReference>
<comment type="caution">
    <text evidence="3">The sequence shown here is derived from an EMBL/GenBank/DDBJ whole genome shotgun (WGS) entry which is preliminary data.</text>
</comment>
<gene>
    <name evidence="3" type="ORF">FHR82_008671</name>
</gene>
<proteinExistence type="predicted"/>
<dbReference type="InterPro" id="IPR025588">
    <property type="entry name" value="YcxB-like_C"/>
</dbReference>
<evidence type="ECO:0000313" key="4">
    <source>
        <dbReference type="Proteomes" id="UP000520767"/>
    </source>
</evidence>
<evidence type="ECO:0000313" key="3">
    <source>
        <dbReference type="EMBL" id="MBB4912400.1"/>
    </source>
</evidence>